<gene>
    <name evidence="1" type="ORF">SDC9_206996</name>
</gene>
<dbReference type="EMBL" id="VSSQ01133098">
    <property type="protein sequence ID" value="MPN59275.1"/>
    <property type="molecule type" value="Genomic_DNA"/>
</dbReference>
<proteinExistence type="predicted"/>
<accession>A0A645J6C8</accession>
<reference evidence="1" key="1">
    <citation type="submission" date="2019-08" db="EMBL/GenBank/DDBJ databases">
        <authorList>
            <person name="Kucharzyk K."/>
            <person name="Murdoch R.W."/>
            <person name="Higgins S."/>
            <person name="Loffler F."/>
        </authorList>
    </citation>
    <scope>NUCLEOTIDE SEQUENCE</scope>
</reference>
<organism evidence="1">
    <name type="scientific">bioreactor metagenome</name>
    <dbReference type="NCBI Taxonomy" id="1076179"/>
    <lineage>
        <taxon>unclassified sequences</taxon>
        <taxon>metagenomes</taxon>
        <taxon>ecological metagenomes</taxon>
    </lineage>
</organism>
<dbReference type="AlphaFoldDB" id="A0A645J6C8"/>
<protein>
    <submittedName>
        <fullName evidence="1">Uncharacterized protein</fullName>
    </submittedName>
</protein>
<comment type="caution">
    <text evidence="1">The sequence shown here is derived from an EMBL/GenBank/DDBJ whole genome shotgun (WGS) entry which is preliminary data.</text>
</comment>
<sequence>MDLVELLVVGVLHVRKKQIHNGLDIPALHDQKVVSA</sequence>
<name>A0A645J6C8_9ZZZZ</name>
<evidence type="ECO:0000313" key="1">
    <source>
        <dbReference type="EMBL" id="MPN59275.1"/>
    </source>
</evidence>